<dbReference type="Pfam" id="PF03793">
    <property type="entry name" value="PASTA"/>
    <property type="match status" value="1"/>
</dbReference>
<feature type="compositionally biased region" description="Low complexity" evidence="9">
    <location>
        <begin position="349"/>
        <end position="359"/>
    </location>
</feature>
<dbReference type="InterPro" id="IPR008271">
    <property type="entry name" value="Ser/Thr_kinase_AS"/>
</dbReference>
<dbReference type="PROSITE" id="PS00108">
    <property type="entry name" value="PROTEIN_KINASE_ST"/>
    <property type="match status" value="1"/>
</dbReference>
<evidence type="ECO:0000256" key="7">
    <source>
        <dbReference type="ARBA" id="ARBA00047899"/>
    </source>
</evidence>
<accession>A0A9E7AGT8</accession>
<sequence length="480" mass="50595">MSKDSVLGQVLDERYEVRERLAQGGMAVVYRGYDHRLGREVAIKVMHSHLADNEAFVSRFKREAHSAAQLSDAGIVAVYDQGKTPSGRPYLVMELIDGITMRKFIATRGYTLGRAIELTKQLLSSLETAHQVGIIHRDIKPENVLLPTNGKTAKVADFGLARAADAITATATGTVMGTVAYMSPELVRTGKAGTSADIFAVGVTFYELLTGTQPFTADTPVQVALLNVNEPIPAPSKLVPWLPPQIDEIVSALTNHDLNIRPANATKALELVERLVDTIPANVLKHDLDSEESHTLVDPMPVSSQHVAGVNVGPQSGAPVASRSAYSAASAPSNFSATSGNSGQYSTPSYYSTPTYQPQMPAMADTGWQQSYSDDDDDEGLRRRGLLVGIPTALALAGLAGIGAYILASPDKPSQVSIPDVTGKTQDDAVTALDDVGLKAAGISASSSTVPKGQVISQQPTAGTTAKTGDTVTLTISSGS</sequence>
<comment type="catalytic activity">
    <reaction evidence="8">
        <text>L-seryl-[protein] + ATP = O-phospho-L-seryl-[protein] + ADP + H(+)</text>
        <dbReference type="Rhea" id="RHEA:17989"/>
        <dbReference type="Rhea" id="RHEA-COMP:9863"/>
        <dbReference type="Rhea" id="RHEA-COMP:11604"/>
        <dbReference type="ChEBI" id="CHEBI:15378"/>
        <dbReference type="ChEBI" id="CHEBI:29999"/>
        <dbReference type="ChEBI" id="CHEBI:30616"/>
        <dbReference type="ChEBI" id="CHEBI:83421"/>
        <dbReference type="ChEBI" id="CHEBI:456216"/>
        <dbReference type="EC" id="2.7.11.1"/>
    </reaction>
</comment>
<dbReference type="CDD" id="cd14014">
    <property type="entry name" value="STKc_PknB_like"/>
    <property type="match status" value="1"/>
</dbReference>
<keyword evidence="10" id="KW-0812">Transmembrane</keyword>
<dbReference type="AlphaFoldDB" id="A0A9E7AGT8"/>
<organism evidence="13 14">
    <name type="scientific">Actinomyces graevenitzii</name>
    <dbReference type="NCBI Taxonomy" id="55565"/>
    <lineage>
        <taxon>Bacteria</taxon>
        <taxon>Bacillati</taxon>
        <taxon>Actinomycetota</taxon>
        <taxon>Actinomycetes</taxon>
        <taxon>Actinomycetales</taxon>
        <taxon>Actinomycetaceae</taxon>
        <taxon>Actinomyces</taxon>
    </lineage>
</organism>
<evidence type="ECO:0000256" key="3">
    <source>
        <dbReference type="ARBA" id="ARBA00022679"/>
    </source>
</evidence>
<dbReference type="InterPro" id="IPR000719">
    <property type="entry name" value="Prot_kinase_dom"/>
</dbReference>
<keyword evidence="5 13" id="KW-0418">Kinase</keyword>
<comment type="catalytic activity">
    <reaction evidence="7">
        <text>L-threonyl-[protein] + ATP = O-phospho-L-threonyl-[protein] + ADP + H(+)</text>
        <dbReference type="Rhea" id="RHEA:46608"/>
        <dbReference type="Rhea" id="RHEA-COMP:11060"/>
        <dbReference type="Rhea" id="RHEA-COMP:11605"/>
        <dbReference type="ChEBI" id="CHEBI:15378"/>
        <dbReference type="ChEBI" id="CHEBI:30013"/>
        <dbReference type="ChEBI" id="CHEBI:30616"/>
        <dbReference type="ChEBI" id="CHEBI:61977"/>
        <dbReference type="ChEBI" id="CHEBI:456216"/>
        <dbReference type="EC" id="2.7.11.1"/>
    </reaction>
</comment>
<evidence type="ECO:0000256" key="9">
    <source>
        <dbReference type="SAM" id="MobiDB-lite"/>
    </source>
</evidence>
<dbReference type="PANTHER" id="PTHR43289:SF34">
    <property type="entry name" value="SERINE_THREONINE-PROTEIN KINASE YBDM-RELATED"/>
    <property type="match status" value="1"/>
</dbReference>
<keyword evidence="2" id="KW-0723">Serine/threonine-protein kinase</keyword>
<proteinExistence type="predicted"/>
<evidence type="ECO:0000256" key="5">
    <source>
        <dbReference type="ARBA" id="ARBA00022777"/>
    </source>
</evidence>
<dbReference type="KEGG" id="agh:M3I41_03730"/>
<dbReference type="PROSITE" id="PS50011">
    <property type="entry name" value="PROTEIN_KINASE_DOM"/>
    <property type="match status" value="1"/>
</dbReference>
<evidence type="ECO:0000256" key="8">
    <source>
        <dbReference type="ARBA" id="ARBA00048679"/>
    </source>
</evidence>
<dbReference type="Proteomes" id="UP000830236">
    <property type="component" value="Chromosome"/>
</dbReference>
<evidence type="ECO:0000313" key="13">
    <source>
        <dbReference type="EMBL" id="UQF80390.1"/>
    </source>
</evidence>
<evidence type="ECO:0000259" key="11">
    <source>
        <dbReference type="PROSITE" id="PS50011"/>
    </source>
</evidence>
<name>A0A9E7AGT8_9ACTO</name>
<keyword evidence="4" id="KW-0547">Nucleotide-binding</keyword>
<dbReference type="InterPro" id="IPR005543">
    <property type="entry name" value="PASTA_dom"/>
</dbReference>
<dbReference type="EC" id="2.7.11.1" evidence="1"/>
<dbReference type="SUPFAM" id="SSF54184">
    <property type="entry name" value="Penicillin-binding protein 2x (pbp-2x), c-terminal domain"/>
    <property type="match status" value="1"/>
</dbReference>
<dbReference type="GO" id="GO:0004674">
    <property type="term" value="F:protein serine/threonine kinase activity"/>
    <property type="evidence" value="ECO:0007669"/>
    <property type="project" value="UniProtKB-KW"/>
</dbReference>
<dbReference type="Gene3D" id="3.30.10.20">
    <property type="match status" value="1"/>
</dbReference>
<keyword evidence="10" id="KW-0472">Membrane</keyword>
<evidence type="ECO:0000259" key="12">
    <source>
        <dbReference type="PROSITE" id="PS51178"/>
    </source>
</evidence>
<reference evidence="13" key="1">
    <citation type="submission" date="2022-05" db="EMBL/GenBank/DDBJ databases">
        <title>Using nanopore sequencing to obtain complete genomes from saliva samples.</title>
        <authorList>
            <person name="Baker J.L."/>
        </authorList>
    </citation>
    <scope>NUCLEOTIDE SEQUENCE</scope>
    <source>
        <strain evidence="13">JCVI-JB-Ag32</strain>
    </source>
</reference>
<evidence type="ECO:0000256" key="6">
    <source>
        <dbReference type="ARBA" id="ARBA00022840"/>
    </source>
</evidence>
<keyword evidence="10" id="KW-1133">Transmembrane helix</keyword>
<keyword evidence="3" id="KW-0808">Transferase</keyword>
<dbReference type="FunFam" id="3.30.200.20:FF:000035">
    <property type="entry name" value="Serine/threonine protein kinase Stk1"/>
    <property type="match status" value="1"/>
</dbReference>
<dbReference type="GO" id="GO:0005524">
    <property type="term" value="F:ATP binding"/>
    <property type="evidence" value="ECO:0007669"/>
    <property type="project" value="UniProtKB-KW"/>
</dbReference>
<dbReference type="CDD" id="cd06577">
    <property type="entry name" value="PASTA_pknB"/>
    <property type="match status" value="1"/>
</dbReference>
<feature type="domain" description="PASTA" evidence="12">
    <location>
        <begin position="412"/>
        <end position="478"/>
    </location>
</feature>
<protein>
    <recommendedName>
        <fullName evidence="1">non-specific serine/threonine protein kinase</fullName>
        <ecNumber evidence="1">2.7.11.1</ecNumber>
    </recommendedName>
</protein>
<evidence type="ECO:0000256" key="1">
    <source>
        <dbReference type="ARBA" id="ARBA00012513"/>
    </source>
</evidence>
<dbReference type="Pfam" id="PF00069">
    <property type="entry name" value="Pkinase"/>
    <property type="match status" value="1"/>
</dbReference>
<dbReference type="SMART" id="SM00740">
    <property type="entry name" value="PASTA"/>
    <property type="match status" value="1"/>
</dbReference>
<keyword evidence="6" id="KW-0067">ATP-binding</keyword>
<dbReference type="SUPFAM" id="SSF56112">
    <property type="entry name" value="Protein kinase-like (PK-like)"/>
    <property type="match status" value="1"/>
</dbReference>
<dbReference type="EMBL" id="CP097095">
    <property type="protein sequence ID" value="UQF80390.1"/>
    <property type="molecule type" value="Genomic_DNA"/>
</dbReference>
<dbReference type="Gene3D" id="1.10.510.10">
    <property type="entry name" value="Transferase(Phosphotransferase) domain 1"/>
    <property type="match status" value="1"/>
</dbReference>
<evidence type="ECO:0000256" key="10">
    <source>
        <dbReference type="SAM" id="Phobius"/>
    </source>
</evidence>
<gene>
    <name evidence="13" type="ORF">M3I41_03730</name>
</gene>
<evidence type="ECO:0000256" key="4">
    <source>
        <dbReference type="ARBA" id="ARBA00022741"/>
    </source>
</evidence>
<dbReference type="SMART" id="SM00220">
    <property type="entry name" value="S_TKc"/>
    <property type="match status" value="1"/>
</dbReference>
<feature type="domain" description="Protein kinase" evidence="11">
    <location>
        <begin position="15"/>
        <end position="276"/>
    </location>
</feature>
<evidence type="ECO:0000313" key="14">
    <source>
        <dbReference type="Proteomes" id="UP000830236"/>
    </source>
</evidence>
<feature type="region of interest" description="Disordered" evidence="9">
    <location>
        <begin position="349"/>
        <end position="379"/>
    </location>
</feature>
<feature type="transmembrane region" description="Helical" evidence="10">
    <location>
        <begin position="386"/>
        <end position="408"/>
    </location>
</feature>
<dbReference type="InterPro" id="IPR011009">
    <property type="entry name" value="Kinase-like_dom_sf"/>
</dbReference>
<dbReference type="PANTHER" id="PTHR43289">
    <property type="entry name" value="MITOGEN-ACTIVATED PROTEIN KINASE KINASE KINASE 20-RELATED"/>
    <property type="match status" value="1"/>
</dbReference>
<evidence type="ECO:0000256" key="2">
    <source>
        <dbReference type="ARBA" id="ARBA00022527"/>
    </source>
</evidence>
<dbReference type="PROSITE" id="PS51178">
    <property type="entry name" value="PASTA"/>
    <property type="match status" value="1"/>
</dbReference>
<dbReference type="Gene3D" id="3.30.200.20">
    <property type="entry name" value="Phosphorylase Kinase, domain 1"/>
    <property type="match status" value="1"/>
</dbReference>